<gene>
    <name evidence="1" type="ORF">HDA43_005733</name>
</gene>
<keyword evidence="2" id="KW-1185">Reference proteome</keyword>
<name>A0A852V5W7_9ACTN</name>
<reference evidence="1 2" key="1">
    <citation type="submission" date="2020-07" db="EMBL/GenBank/DDBJ databases">
        <title>Sequencing the genomes of 1000 actinobacteria strains.</title>
        <authorList>
            <person name="Klenk H.-P."/>
        </authorList>
    </citation>
    <scope>NUCLEOTIDE SEQUENCE [LARGE SCALE GENOMIC DNA]</scope>
    <source>
        <strain evidence="1 2">DSM 45763</strain>
    </source>
</reference>
<sequence>MAALDARPLRALAGIVTVGAGRLLENPVAGAGSTVLIAVFE</sequence>
<organism evidence="1 2">
    <name type="scientific">Streptosporangium sandarakinum</name>
    <dbReference type="NCBI Taxonomy" id="1260955"/>
    <lineage>
        <taxon>Bacteria</taxon>
        <taxon>Bacillati</taxon>
        <taxon>Actinomycetota</taxon>
        <taxon>Actinomycetes</taxon>
        <taxon>Streptosporangiales</taxon>
        <taxon>Streptosporangiaceae</taxon>
        <taxon>Streptosporangium</taxon>
    </lineage>
</organism>
<dbReference type="RefSeq" id="WP_281395606.1">
    <property type="nucleotide sequence ID" value="NZ_JACCCO010000003.1"/>
</dbReference>
<evidence type="ECO:0000313" key="2">
    <source>
        <dbReference type="Proteomes" id="UP000576393"/>
    </source>
</evidence>
<dbReference type="AlphaFoldDB" id="A0A852V5W7"/>
<comment type="caution">
    <text evidence="1">The sequence shown here is derived from an EMBL/GenBank/DDBJ whole genome shotgun (WGS) entry which is preliminary data.</text>
</comment>
<dbReference type="EMBL" id="JACCCO010000003">
    <property type="protein sequence ID" value="NYF43506.1"/>
    <property type="molecule type" value="Genomic_DNA"/>
</dbReference>
<proteinExistence type="predicted"/>
<evidence type="ECO:0000313" key="1">
    <source>
        <dbReference type="EMBL" id="NYF43506.1"/>
    </source>
</evidence>
<dbReference type="Proteomes" id="UP000576393">
    <property type="component" value="Unassembled WGS sequence"/>
</dbReference>
<accession>A0A852V5W7</accession>
<protein>
    <submittedName>
        <fullName evidence="1">Uncharacterized protein</fullName>
    </submittedName>
</protein>